<evidence type="ECO:0000313" key="3">
    <source>
        <dbReference type="EMBL" id="KFD62267.1"/>
    </source>
</evidence>
<organism evidence="3">
    <name type="scientific">Trichuris suis</name>
    <name type="common">pig whipworm</name>
    <dbReference type="NCBI Taxonomy" id="68888"/>
    <lineage>
        <taxon>Eukaryota</taxon>
        <taxon>Metazoa</taxon>
        <taxon>Ecdysozoa</taxon>
        <taxon>Nematoda</taxon>
        <taxon>Enoplea</taxon>
        <taxon>Dorylaimia</taxon>
        <taxon>Trichinellida</taxon>
        <taxon>Trichuridae</taxon>
        <taxon>Trichuris</taxon>
    </lineage>
</organism>
<dbReference type="EMBL" id="KL363288">
    <property type="protein sequence ID" value="KFD48621.1"/>
    <property type="molecule type" value="Genomic_DNA"/>
</dbReference>
<dbReference type="Proteomes" id="UP000030758">
    <property type="component" value="Unassembled WGS sequence"/>
</dbReference>
<feature type="non-terminal residue" evidence="3">
    <location>
        <position position="66"/>
    </location>
</feature>
<accession>A0A085MYH1</accession>
<feature type="region of interest" description="Disordered" evidence="1">
    <location>
        <begin position="1"/>
        <end position="34"/>
    </location>
</feature>
<evidence type="ECO:0000256" key="1">
    <source>
        <dbReference type="SAM" id="MobiDB-lite"/>
    </source>
</evidence>
<proteinExistence type="predicted"/>
<feature type="compositionally biased region" description="Polar residues" evidence="1">
    <location>
        <begin position="1"/>
        <end position="10"/>
    </location>
</feature>
<name>A0A085MYH1_9BILA</name>
<gene>
    <name evidence="2" type="ORF">M513_10476</name>
    <name evidence="3" type="ORF">M514_10476</name>
</gene>
<dbReference type="EMBL" id="KL367599">
    <property type="protein sequence ID" value="KFD62267.1"/>
    <property type="molecule type" value="Genomic_DNA"/>
</dbReference>
<evidence type="ECO:0000313" key="2">
    <source>
        <dbReference type="EMBL" id="KFD48621.1"/>
    </source>
</evidence>
<reference evidence="3 4" key="1">
    <citation type="journal article" date="2014" name="Nat. Genet.">
        <title>Genome and transcriptome of the porcine whipworm Trichuris suis.</title>
        <authorList>
            <person name="Jex A.R."/>
            <person name="Nejsum P."/>
            <person name="Schwarz E.M."/>
            <person name="Hu L."/>
            <person name="Young N.D."/>
            <person name="Hall R.S."/>
            <person name="Korhonen P.K."/>
            <person name="Liao S."/>
            <person name="Thamsborg S."/>
            <person name="Xia J."/>
            <person name="Xu P."/>
            <person name="Wang S."/>
            <person name="Scheerlinck J.P."/>
            <person name="Hofmann A."/>
            <person name="Sternberg P.W."/>
            <person name="Wang J."/>
            <person name="Gasser R.B."/>
        </authorList>
    </citation>
    <scope>NUCLEOTIDE SEQUENCE [LARGE SCALE GENOMIC DNA]</scope>
    <source>
        <strain evidence="3">DCEP-RM93F</strain>
        <strain evidence="2">DCEP-RM93M</strain>
    </source>
</reference>
<dbReference type="Proteomes" id="UP000030764">
    <property type="component" value="Unassembled WGS sequence"/>
</dbReference>
<keyword evidence="4" id="KW-1185">Reference proteome</keyword>
<protein>
    <submittedName>
        <fullName evidence="3">Uncharacterized protein</fullName>
    </submittedName>
</protein>
<feature type="non-terminal residue" evidence="3">
    <location>
        <position position="1"/>
    </location>
</feature>
<feature type="compositionally biased region" description="Low complexity" evidence="1">
    <location>
        <begin position="19"/>
        <end position="33"/>
    </location>
</feature>
<evidence type="ECO:0000313" key="4">
    <source>
        <dbReference type="Proteomes" id="UP000030764"/>
    </source>
</evidence>
<dbReference type="AlphaFoldDB" id="A0A085MYH1"/>
<sequence length="66" mass="7147">GTTVESTTMPKSMHDDDGAGAASGSGRFPGAAPVSSFYDSDSIKRWHLSAQQRLCRSPQQRESYKI</sequence>